<evidence type="ECO:0000313" key="3">
    <source>
        <dbReference type="Proteomes" id="UP000287651"/>
    </source>
</evidence>
<dbReference type="EMBL" id="AMZH03007428">
    <property type="protein sequence ID" value="RRT61345.1"/>
    <property type="molecule type" value="Genomic_DNA"/>
</dbReference>
<dbReference type="AlphaFoldDB" id="A0A426ZBI6"/>
<evidence type="ECO:0000313" key="2">
    <source>
        <dbReference type="EMBL" id="RRT61345.1"/>
    </source>
</evidence>
<comment type="caution">
    <text evidence="2">The sequence shown here is derived from an EMBL/GenBank/DDBJ whole genome shotgun (WGS) entry which is preliminary data.</text>
</comment>
<gene>
    <name evidence="2" type="ORF">B296_00038897</name>
</gene>
<evidence type="ECO:0000256" key="1">
    <source>
        <dbReference type="SAM" id="MobiDB-lite"/>
    </source>
</evidence>
<feature type="compositionally biased region" description="Basic and acidic residues" evidence="1">
    <location>
        <begin position="233"/>
        <end position="245"/>
    </location>
</feature>
<feature type="region of interest" description="Disordered" evidence="1">
    <location>
        <begin position="198"/>
        <end position="257"/>
    </location>
</feature>
<name>A0A426ZBI6_ENSVE</name>
<reference evidence="2 3" key="1">
    <citation type="journal article" date="2014" name="Agronomy (Basel)">
        <title>A Draft Genome Sequence for Ensete ventricosum, the Drought-Tolerant Tree Against Hunger.</title>
        <authorList>
            <person name="Harrison J."/>
            <person name="Moore K.A."/>
            <person name="Paszkiewicz K."/>
            <person name="Jones T."/>
            <person name="Grant M."/>
            <person name="Ambacheew D."/>
            <person name="Muzemil S."/>
            <person name="Studholme D.J."/>
        </authorList>
    </citation>
    <scope>NUCLEOTIDE SEQUENCE [LARGE SCALE GENOMIC DNA]</scope>
</reference>
<accession>A0A426ZBI6</accession>
<organism evidence="2 3">
    <name type="scientific">Ensete ventricosum</name>
    <name type="common">Abyssinian banana</name>
    <name type="synonym">Musa ensete</name>
    <dbReference type="NCBI Taxonomy" id="4639"/>
    <lineage>
        <taxon>Eukaryota</taxon>
        <taxon>Viridiplantae</taxon>
        <taxon>Streptophyta</taxon>
        <taxon>Embryophyta</taxon>
        <taxon>Tracheophyta</taxon>
        <taxon>Spermatophyta</taxon>
        <taxon>Magnoliopsida</taxon>
        <taxon>Liliopsida</taxon>
        <taxon>Zingiberales</taxon>
        <taxon>Musaceae</taxon>
        <taxon>Ensete</taxon>
    </lineage>
</organism>
<sequence length="257" mass="28054">MFSNEPRCRWHQRRHNFLAAFDNDKVRSHHNVTCLHEERVVDLIIAGLCHPTSALTLMQMMVVVVVFTAKMMVALSLTHWANPSIGWKLGSSELLSLSLLSCHSVPPLTERPFHHSASMSMQMPSDIAPHLCCNRCRCRVALSPLGNCISINVDADVERRRAGGDKIGDALLVEASGVAVRADLIVIGGGQAIVSASMPATPSPSVYKSRAEKGVPAIGSDSRVQDGSSQRSESMKKQSDDEQTTKGKKISLYLNLR</sequence>
<dbReference type="Proteomes" id="UP000287651">
    <property type="component" value="Unassembled WGS sequence"/>
</dbReference>
<protein>
    <submittedName>
        <fullName evidence="2">Uncharacterized protein</fullName>
    </submittedName>
</protein>
<proteinExistence type="predicted"/>